<gene>
    <name evidence="1" type="ORF">M413DRAFT_448014</name>
</gene>
<reference evidence="1 2" key="1">
    <citation type="submission" date="2014-04" db="EMBL/GenBank/DDBJ databases">
        <authorList>
            <consortium name="DOE Joint Genome Institute"/>
            <person name="Kuo A."/>
            <person name="Gay G."/>
            <person name="Dore J."/>
            <person name="Kohler A."/>
            <person name="Nagy L.G."/>
            <person name="Floudas D."/>
            <person name="Copeland A."/>
            <person name="Barry K.W."/>
            <person name="Cichocki N."/>
            <person name="Veneault-Fourrey C."/>
            <person name="LaButti K."/>
            <person name="Lindquist E.A."/>
            <person name="Lipzen A."/>
            <person name="Lundell T."/>
            <person name="Morin E."/>
            <person name="Murat C."/>
            <person name="Sun H."/>
            <person name="Tunlid A."/>
            <person name="Henrissat B."/>
            <person name="Grigoriev I.V."/>
            <person name="Hibbett D.S."/>
            <person name="Martin F."/>
            <person name="Nordberg H.P."/>
            <person name="Cantor M.N."/>
            <person name="Hua S.X."/>
        </authorList>
    </citation>
    <scope>NUCLEOTIDE SEQUENCE [LARGE SCALE GENOMIC DNA]</scope>
    <source>
        <strain evidence="2">h7</strain>
    </source>
</reference>
<dbReference type="HOGENOM" id="CLU_035338_1_1_1"/>
<dbReference type="PANTHER" id="PTHR28630">
    <property type="match status" value="1"/>
</dbReference>
<protein>
    <recommendedName>
        <fullName evidence="3">Thioredoxin domain-containing protein</fullName>
    </recommendedName>
</protein>
<evidence type="ECO:0000313" key="1">
    <source>
        <dbReference type="EMBL" id="KIM38278.1"/>
    </source>
</evidence>
<dbReference type="Proteomes" id="UP000053424">
    <property type="component" value="Unassembled WGS sequence"/>
</dbReference>
<dbReference type="Gene3D" id="3.40.30.10">
    <property type="entry name" value="Glutaredoxin"/>
    <property type="match status" value="1"/>
</dbReference>
<dbReference type="OrthoDB" id="40334at2759"/>
<accession>A0A0C2XKJ2</accession>
<dbReference type="CDD" id="cd02970">
    <property type="entry name" value="PRX_like2"/>
    <property type="match status" value="1"/>
</dbReference>
<sequence>MKDFKAIPDERTIAEAADLEIFDVNGDRIKFGSIFEKEKTIVVFIRHFFCGSCQLFVEHLAAVPKEALEKAGTQIVVIGCGEYNPIASYAETTKFTGPIYADPSVKVYHALGMDVENLKATPANQQRRSYLTVGGLSNALMSIWRGPIKNPSLIGKQGNISQLGGDFIFGPGNTCSLASRMQHTEDHMEVADLLQAAGVVLP</sequence>
<dbReference type="Pfam" id="PF13911">
    <property type="entry name" value="AhpC-TSA_2"/>
    <property type="match status" value="1"/>
</dbReference>
<keyword evidence="2" id="KW-1185">Reference proteome</keyword>
<evidence type="ECO:0000313" key="2">
    <source>
        <dbReference type="Proteomes" id="UP000053424"/>
    </source>
</evidence>
<dbReference type="EMBL" id="KN831792">
    <property type="protein sequence ID" value="KIM38278.1"/>
    <property type="molecule type" value="Genomic_DNA"/>
</dbReference>
<dbReference type="InterPro" id="IPR032801">
    <property type="entry name" value="PXL2A/B/C"/>
</dbReference>
<dbReference type="STRING" id="686832.A0A0C2XKJ2"/>
<name>A0A0C2XKJ2_HEBCY</name>
<dbReference type="SUPFAM" id="SSF52833">
    <property type="entry name" value="Thioredoxin-like"/>
    <property type="match status" value="1"/>
</dbReference>
<proteinExistence type="predicted"/>
<dbReference type="PANTHER" id="PTHR28630:SF3">
    <property type="entry name" value="PEROXIREDOXIN-LIKE 2C"/>
    <property type="match status" value="1"/>
</dbReference>
<reference evidence="2" key="2">
    <citation type="submission" date="2015-01" db="EMBL/GenBank/DDBJ databases">
        <title>Evolutionary Origins and Diversification of the Mycorrhizal Mutualists.</title>
        <authorList>
            <consortium name="DOE Joint Genome Institute"/>
            <consortium name="Mycorrhizal Genomics Consortium"/>
            <person name="Kohler A."/>
            <person name="Kuo A."/>
            <person name="Nagy L.G."/>
            <person name="Floudas D."/>
            <person name="Copeland A."/>
            <person name="Barry K.W."/>
            <person name="Cichocki N."/>
            <person name="Veneault-Fourrey C."/>
            <person name="LaButti K."/>
            <person name="Lindquist E.A."/>
            <person name="Lipzen A."/>
            <person name="Lundell T."/>
            <person name="Morin E."/>
            <person name="Murat C."/>
            <person name="Riley R."/>
            <person name="Ohm R."/>
            <person name="Sun H."/>
            <person name="Tunlid A."/>
            <person name="Henrissat B."/>
            <person name="Grigoriev I.V."/>
            <person name="Hibbett D.S."/>
            <person name="Martin F."/>
        </authorList>
    </citation>
    <scope>NUCLEOTIDE SEQUENCE [LARGE SCALE GENOMIC DNA]</scope>
    <source>
        <strain evidence="2">h7</strain>
    </source>
</reference>
<evidence type="ECO:0008006" key="3">
    <source>
        <dbReference type="Google" id="ProtNLM"/>
    </source>
</evidence>
<dbReference type="AlphaFoldDB" id="A0A0C2XKJ2"/>
<dbReference type="InterPro" id="IPR036249">
    <property type="entry name" value="Thioredoxin-like_sf"/>
</dbReference>
<organism evidence="1 2">
    <name type="scientific">Hebeloma cylindrosporum</name>
    <dbReference type="NCBI Taxonomy" id="76867"/>
    <lineage>
        <taxon>Eukaryota</taxon>
        <taxon>Fungi</taxon>
        <taxon>Dikarya</taxon>
        <taxon>Basidiomycota</taxon>
        <taxon>Agaricomycotina</taxon>
        <taxon>Agaricomycetes</taxon>
        <taxon>Agaricomycetidae</taxon>
        <taxon>Agaricales</taxon>
        <taxon>Agaricineae</taxon>
        <taxon>Hymenogastraceae</taxon>
        <taxon>Hebeloma</taxon>
    </lineage>
</organism>